<evidence type="ECO:0000259" key="2">
    <source>
        <dbReference type="Pfam" id="PF07261"/>
    </source>
</evidence>
<dbReference type="Proteomes" id="UP000284109">
    <property type="component" value="Unassembled WGS sequence"/>
</dbReference>
<organism evidence="4 5">
    <name type="scientific">Bombilactobacillus bombi</name>
    <dbReference type="NCBI Taxonomy" id="1303590"/>
    <lineage>
        <taxon>Bacteria</taxon>
        <taxon>Bacillati</taxon>
        <taxon>Bacillota</taxon>
        <taxon>Bacilli</taxon>
        <taxon>Lactobacillales</taxon>
        <taxon>Lactobacillaceae</taxon>
        <taxon>Bombilactobacillus</taxon>
    </lineage>
</organism>
<dbReference type="NCBIfam" id="TIGR01446">
    <property type="entry name" value="DnaD_dom"/>
    <property type="match status" value="1"/>
</dbReference>
<dbReference type="InterPro" id="IPR034829">
    <property type="entry name" value="DnaD-like_sf"/>
</dbReference>
<gene>
    <name evidence="4" type="ORF">DS831_06710</name>
</gene>
<sequence length="203" mass="23385">MVNWKSVVNAGSTSINNLLIQHFQDLKFTSEEFVLFVNLKMFQELGVKFPSTAQLTHNTGFSAAQIYQLTQSLIDKKLIKIQSQTSENHKFQDYYDLSPVYEALQNLQESSKPAQKDDAAQTIFQKIEVEFGRPLSPIERQTIQEWLTQDNYSPEIINLALKEAVLNQVYSLKYIDRILINWEKQHITTAAQLQNNKSHYGGN</sequence>
<dbReference type="InterPro" id="IPR053843">
    <property type="entry name" value="DnaD_N"/>
</dbReference>
<feature type="domain" description="DnaD N-terminal" evidence="3">
    <location>
        <begin position="15"/>
        <end position="111"/>
    </location>
</feature>
<dbReference type="AlphaFoldDB" id="A0A3R6VJ00"/>
<dbReference type="EMBL" id="QOCR01000004">
    <property type="protein sequence ID" value="RHW49850.1"/>
    <property type="molecule type" value="Genomic_DNA"/>
</dbReference>
<evidence type="ECO:0000259" key="3">
    <source>
        <dbReference type="Pfam" id="PF21984"/>
    </source>
</evidence>
<dbReference type="PANTHER" id="PTHR37293:SF6">
    <property type="entry name" value="DNA REPLICATION PROTEIN DNAD"/>
    <property type="match status" value="1"/>
</dbReference>
<dbReference type="RefSeq" id="WP_118901754.1">
    <property type="nucleotide sequence ID" value="NZ_QOCR01000004.1"/>
</dbReference>
<name>A0A3R6VJ00_9LACO</name>
<comment type="caution">
    <text evidence="4">The sequence shown here is derived from an EMBL/GenBank/DDBJ whole genome shotgun (WGS) entry which is preliminary data.</text>
</comment>
<evidence type="ECO:0000313" key="4">
    <source>
        <dbReference type="EMBL" id="RHW49850.1"/>
    </source>
</evidence>
<dbReference type="SUPFAM" id="SSF158499">
    <property type="entry name" value="DnaD domain-like"/>
    <property type="match status" value="1"/>
</dbReference>
<dbReference type="InterPro" id="IPR053162">
    <property type="entry name" value="DnaD"/>
</dbReference>
<comment type="similarity">
    <text evidence="1">Belongs to the DnaB/DnaD family.</text>
</comment>
<dbReference type="PANTHER" id="PTHR37293">
    <property type="entry name" value="PHAGE REPLICATION PROTEIN-RELATED"/>
    <property type="match status" value="1"/>
</dbReference>
<dbReference type="InterPro" id="IPR006343">
    <property type="entry name" value="DnaB/C_C"/>
</dbReference>
<dbReference type="OrthoDB" id="9770238at2"/>
<evidence type="ECO:0000313" key="5">
    <source>
        <dbReference type="Proteomes" id="UP000284109"/>
    </source>
</evidence>
<dbReference type="Pfam" id="PF21984">
    <property type="entry name" value="DnaD_N"/>
    <property type="match status" value="1"/>
</dbReference>
<accession>A0A3R6VJ00</accession>
<keyword evidence="5" id="KW-1185">Reference proteome</keyword>
<evidence type="ECO:0000256" key="1">
    <source>
        <dbReference type="ARBA" id="ARBA00093462"/>
    </source>
</evidence>
<dbReference type="Pfam" id="PF07261">
    <property type="entry name" value="DnaB_2"/>
    <property type="match status" value="1"/>
</dbReference>
<protein>
    <submittedName>
        <fullName evidence="4">DNA replication protein DnaD</fullName>
    </submittedName>
</protein>
<reference evidence="4 5" key="1">
    <citation type="submission" date="2018-07" db="EMBL/GenBank/DDBJ databases">
        <title>Genome sequences of six Lactobacillus spp. isolated from bumble bee guts.</title>
        <authorList>
            <person name="Motta E.V.S."/>
            <person name="Moran N.A."/>
        </authorList>
    </citation>
    <scope>NUCLEOTIDE SEQUENCE [LARGE SCALE GENOMIC DNA]</scope>
    <source>
        <strain evidence="4 5">BI-1.1</strain>
    </source>
</reference>
<dbReference type="InterPro" id="IPR036388">
    <property type="entry name" value="WH-like_DNA-bd_sf"/>
</dbReference>
<dbReference type="Gene3D" id="1.10.10.10">
    <property type="entry name" value="Winged helix-like DNA-binding domain superfamily/Winged helix DNA-binding domain"/>
    <property type="match status" value="1"/>
</dbReference>
<dbReference type="Gene3D" id="1.10.10.630">
    <property type="entry name" value="DnaD domain-like"/>
    <property type="match status" value="1"/>
</dbReference>
<feature type="domain" description="DnaB/C C-terminal" evidence="2">
    <location>
        <begin position="124"/>
        <end position="195"/>
    </location>
</feature>
<proteinExistence type="inferred from homology"/>